<evidence type="ECO:0000256" key="2">
    <source>
        <dbReference type="SAM" id="SignalP"/>
    </source>
</evidence>
<dbReference type="Proteomes" id="UP000199071">
    <property type="component" value="Unassembled WGS sequence"/>
</dbReference>
<accession>A0A1G6D5A7</accession>
<feature type="chain" id="PRO_5011562682" evidence="2">
    <location>
        <begin position="33"/>
        <end position="378"/>
    </location>
</feature>
<dbReference type="RefSeq" id="WP_139167855.1">
    <property type="nucleotide sequence ID" value="NZ_FMXQ01000006.1"/>
</dbReference>
<evidence type="ECO:0000313" key="3">
    <source>
        <dbReference type="EMBL" id="SDB40281.1"/>
    </source>
</evidence>
<dbReference type="EMBL" id="FMXQ01000006">
    <property type="protein sequence ID" value="SDB40281.1"/>
    <property type="molecule type" value="Genomic_DNA"/>
</dbReference>
<evidence type="ECO:0000313" key="4">
    <source>
        <dbReference type="Proteomes" id="UP000199071"/>
    </source>
</evidence>
<keyword evidence="2" id="KW-0732">Signal</keyword>
<feature type="signal peptide" evidence="2">
    <location>
        <begin position="1"/>
        <end position="32"/>
    </location>
</feature>
<dbReference type="AlphaFoldDB" id="A0A1G6D5A7"/>
<protein>
    <submittedName>
        <fullName evidence="3">Uncharacterized protein</fullName>
    </submittedName>
</protein>
<dbReference type="OrthoDB" id="572924at2"/>
<organism evidence="3 4">
    <name type="scientific">Bauldia litoralis</name>
    <dbReference type="NCBI Taxonomy" id="665467"/>
    <lineage>
        <taxon>Bacteria</taxon>
        <taxon>Pseudomonadati</taxon>
        <taxon>Pseudomonadota</taxon>
        <taxon>Alphaproteobacteria</taxon>
        <taxon>Hyphomicrobiales</taxon>
        <taxon>Kaistiaceae</taxon>
        <taxon>Bauldia</taxon>
    </lineage>
</organism>
<reference evidence="3 4" key="1">
    <citation type="submission" date="2016-10" db="EMBL/GenBank/DDBJ databases">
        <authorList>
            <person name="de Groot N.N."/>
        </authorList>
    </citation>
    <scope>NUCLEOTIDE SEQUENCE [LARGE SCALE GENOMIC DNA]</scope>
    <source>
        <strain evidence="3 4">ATCC 35022</strain>
    </source>
</reference>
<proteinExistence type="predicted"/>
<sequence>MRSSRISPIRSACLAAGAIAIGVALTGPATVAAETLPAYMDIAVGSGKPTSKAQVAIDNITALDDGMQAIYAESLEIFKANIREKYPLIIARFDNFGGAMTLYAPGKDPVQAPPVPEAYALVKSVSHSAMAMYQLVAPYLKDPGDTSWRAPMAIYLTQVKTARESIADVDLPDNVQARLDSMLDKEIAFMERCLETGTFTFADLTDLAHALEPDIVKNVALAAQTQVDHWESVLGEWQTMLGDDWDQTYAITNTLYVTRQNNVLFTILAQFMGEDAIDDRLILVGTTAFTTTEAKLLDVLSRIIADRSLGEVFFRNYYLMDAELLGSAARHAVEVDAEKQGKKALLPTVAPFDTHAWPWPEDPASGPGPADMQEIEGD</sequence>
<feature type="region of interest" description="Disordered" evidence="1">
    <location>
        <begin position="354"/>
        <end position="378"/>
    </location>
</feature>
<name>A0A1G6D5A7_9HYPH</name>
<keyword evidence="4" id="KW-1185">Reference proteome</keyword>
<gene>
    <name evidence="3" type="ORF">SAMN02982931_03031</name>
</gene>
<evidence type="ECO:0000256" key="1">
    <source>
        <dbReference type="SAM" id="MobiDB-lite"/>
    </source>
</evidence>